<protein>
    <submittedName>
        <fullName evidence="1">AlNc14C149G7458 protein</fullName>
    </submittedName>
</protein>
<reference evidence="1" key="1">
    <citation type="journal article" date="2011" name="PLoS Biol.">
        <title>Gene gain and loss during evolution of obligate parasitism in the white rust pathogen of Arabidopsis thaliana.</title>
        <authorList>
            <person name="Kemen E."/>
            <person name="Gardiner A."/>
            <person name="Schultz-Larsen T."/>
            <person name="Kemen A.C."/>
            <person name="Balmuth A.L."/>
            <person name="Robert-Seilaniantz A."/>
            <person name="Bailey K."/>
            <person name="Holub E."/>
            <person name="Studholme D.J."/>
            <person name="Maclean D."/>
            <person name="Jones J.D."/>
        </authorList>
    </citation>
    <scope>NUCLEOTIDE SEQUENCE</scope>
</reference>
<proteinExistence type="predicted"/>
<gene>
    <name evidence="1" type="primary">AlNc14C149G7458</name>
    <name evidence="1" type="ORF">ALNC14_084140</name>
</gene>
<organism evidence="1">
    <name type="scientific">Albugo laibachii Nc14</name>
    <dbReference type="NCBI Taxonomy" id="890382"/>
    <lineage>
        <taxon>Eukaryota</taxon>
        <taxon>Sar</taxon>
        <taxon>Stramenopiles</taxon>
        <taxon>Oomycota</taxon>
        <taxon>Peronosporomycetes</taxon>
        <taxon>Albuginales</taxon>
        <taxon>Albuginaceae</taxon>
        <taxon>Albugo</taxon>
    </lineage>
</organism>
<dbReference type="AlphaFoldDB" id="F0WLU5"/>
<evidence type="ECO:0000313" key="1">
    <source>
        <dbReference type="EMBL" id="CCA22271.1"/>
    </source>
</evidence>
<sequence length="97" mass="11107">MFAQREILVPAIAYFWITLWWHVPICGDYSVCWAAQKLATSNQHQCATKAIYHQLSLYRVHSCGLQLISISHDGLDVNERKLLISEGYHLPNSIILP</sequence>
<dbReference type="HOGENOM" id="CLU_2351022_0_0_1"/>
<accession>F0WLU5</accession>
<reference evidence="1" key="2">
    <citation type="submission" date="2011-02" db="EMBL/GenBank/DDBJ databases">
        <authorList>
            <person name="MacLean D."/>
        </authorList>
    </citation>
    <scope>NUCLEOTIDE SEQUENCE</scope>
</reference>
<name>F0WLU5_9STRA</name>
<dbReference type="EMBL" id="FR824194">
    <property type="protein sequence ID" value="CCA22271.1"/>
    <property type="molecule type" value="Genomic_DNA"/>
</dbReference>